<keyword evidence="2 3" id="KW-0040">ANK repeat</keyword>
<keyword evidence="5" id="KW-1185">Reference proteome</keyword>
<dbReference type="InterPro" id="IPR036770">
    <property type="entry name" value="Ankyrin_rpt-contain_sf"/>
</dbReference>
<evidence type="ECO:0000313" key="5">
    <source>
        <dbReference type="Proteomes" id="UP000326924"/>
    </source>
</evidence>
<keyword evidence="1" id="KW-0677">Repeat</keyword>
<dbReference type="PANTHER" id="PTHR24171">
    <property type="entry name" value="ANKYRIN REPEAT DOMAIN-CONTAINING PROTEIN 39-RELATED"/>
    <property type="match status" value="1"/>
</dbReference>
<feature type="non-terminal residue" evidence="4">
    <location>
        <position position="1"/>
    </location>
</feature>
<evidence type="ECO:0000256" key="2">
    <source>
        <dbReference type="ARBA" id="ARBA00023043"/>
    </source>
</evidence>
<dbReference type="InterPro" id="IPR002110">
    <property type="entry name" value="Ankyrin_rpt"/>
</dbReference>
<gene>
    <name evidence="4" type="ORF">FN846DRAFT_787367</name>
</gene>
<reference evidence="4 5" key="1">
    <citation type="submission" date="2019-09" db="EMBL/GenBank/DDBJ databases">
        <title>Draft genome of the ectomycorrhizal ascomycete Sphaerosporella brunnea.</title>
        <authorList>
            <consortium name="DOE Joint Genome Institute"/>
            <person name="Benucci G.M."/>
            <person name="Marozzi G."/>
            <person name="Antonielli L."/>
            <person name="Sanchez S."/>
            <person name="Marco P."/>
            <person name="Wang X."/>
            <person name="Falini L.B."/>
            <person name="Barry K."/>
            <person name="Haridas S."/>
            <person name="Lipzen A."/>
            <person name="Labutti K."/>
            <person name="Grigoriev I.V."/>
            <person name="Murat C."/>
            <person name="Martin F."/>
            <person name="Albertini E."/>
            <person name="Donnini D."/>
            <person name="Bonito G."/>
        </authorList>
    </citation>
    <scope>NUCLEOTIDE SEQUENCE [LARGE SCALE GENOMIC DNA]</scope>
    <source>
        <strain evidence="4 5">Sb_GMNB300</strain>
    </source>
</reference>
<dbReference type="PANTHER" id="PTHR24171:SF8">
    <property type="entry name" value="BRCA1-ASSOCIATED RING DOMAIN PROTEIN 1"/>
    <property type="match status" value="1"/>
</dbReference>
<dbReference type="PROSITE" id="PS50297">
    <property type="entry name" value="ANK_REP_REGION"/>
    <property type="match status" value="1"/>
</dbReference>
<name>A0A5J5EFJ0_9PEZI</name>
<feature type="repeat" description="ANK" evidence="3">
    <location>
        <begin position="21"/>
        <end position="53"/>
    </location>
</feature>
<dbReference type="OrthoDB" id="341259at2759"/>
<evidence type="ECO:0000313" key="4">
    <source>
        <dbReference type="EMBL" id="KAA8893837.1"/>
    </source>
</evidence>
<organism evidence="4 5">
    <name type="scientific">Sphaerosporella brunnea</name>
    <dbReference type="NCBI Taxonomy" id="1250544"/>
    <lineage>
        <taxon>Eukaryota</taxon>
        <taxon>Fungi</taxon>
        <taxon>Dikarya</taxon>
        <taxon>Ascomycota</taxon>
        <taxon>Pezizomycotina</taxon>
        <taxon>Pezizomycetes</taxon>
        <taxon>Pezizales</taxon>
        <taxon>Pyronemataceae</taxon>
        <taxon>Sphaerosporella</taxon>
    </lineage>
</organism>
<dbReference type="EMBL" id="VXIS01000396">
    <property type="protein sequence ID" value="KAA8893837.1"/>
    <property type="molecule type" value="Genomic_DNA"/>
</dbReference>
<dbReference type="PROSITE" id="PS50088">
    <property type="entry name" value="ANK_REPEAT"/>
    <property type="match status" value="1"/>
</dbReference>
<accession>A0A5J5EFJ0</accession>
<sequence length="77" mass="8418">HEATVRLLFHRGADPHTQDKEHWTALHHASANGHEAIVQLLLDHGADIKANDPRGQSALAIASIWKCTAIEDLLARG</sequence>
<dbReference type="GO" id="GO:0004842">
    <property type="term" value="F:ubiquitin-protein transferase activity"/>
    <property type="evidence" value="ECO:0007669"/>
    <property type="project" value="TreeGrafter"/>
</dbReference>
<proteinExistence type="predicted"/>
<comment type="caution">
    <text evidence="4">The sequence shown here is derived from an EMBL/GenBank/DDBJ whole genome shotgun (WGS) entry which is preliminary data.</text>
</comment>
<dbReference type="GO" id="GO:0085020">
    <property type="term" value="P:protein K6-linked ubiquitination"/>
    <property type="evidence" value="ECO:0007669"/>
    <property type="project" value="TreeGrafter"/>
</dbReference>
<dbReference type="InParanoid" id="A0A5J5EFJ0"/>
<evidence type="ECO:0000256" key="1">
    <source>
        <dbReference type="ARBA" id="ARBA00022737"/>
    </source>
</evidence>
<dbReference type="Pfam" id="PF12796">
    <property type="entry name" value="Ank_2"/>
    <property type="match status" value="1"/>
</dbReference>
<dbReference type="Proteomes" id="UP000326924">
    <property type="component" value="Unassembled WGS sequence"/>
</dbReference>
<evidence type="ECO:0000256" key="3">
    <source>
        <dbReference type="PROSITE-ProRule" id="PRU00023"/>
    </source>
</evidence>
<dbReference type="SUPFAM" id="SSF48403">
    <property type="entry name" value="Ankyrin repeat"/>
    <property type="match status" value="1"/>
</dbReference>
<dbReference type="SMART" id="SM00248">
    <property type="entry name" value="ANK"/>
    <property type="match status" value="1"/>
</dbReference>
<protein>
    <submittedName>
        <fullName evidence="4">Ankyrin repeat-containing domain protein</fullName>
    </submittedName>
</protein>
<dbReference type="Gene3D" id="1.25.40.20">
    <property type="entry name" value="Ankyrin repeat-containing domain"/>
    <property type="match status" value="1"/>
</dbReference>
<dbReference type="AlphaFoldDB" id="A0A5J5EFJ0"/>